<evidence type="ECO:0000259" key="10">
    <source>
        <dbReference type="PROSITE" id="PS50075"/>
    </source>
</evidence>
<keyword evidence="6" id="KW-0511">Multifunctional enzyme</keyword>
<dbReference type="InterPro" id="IPR014043">
    <property type="entry name" value="Acyl_transferase_dom"/>
</dbReference>
<dbReference type="PROSITE" id="PS50075">
    <property type="entry name" value="CARRIER"/>
    <property type="match status" value="1"/>
</dbReference>
<dbReference type="GO" id="GO:0004315">
    <property type="term" value="F:3-oxoacyl-[acyl-carrier-protein] synthase activity"/>
    <property type="evidence" value="ECO:0007669"/>
    <property type="project" value="InterPro"/>
</dbReference>
<evidence type="ECO:0000259" key="12">
    <source>
        <dbReference type="PROSITE" id="PS52019"/>
    </source>
</evidence>
<keyword evidence="1" id="KW-0596">Phosphopantetheine</keyword>
<dbReference type="InterPro" id="IPR013968">
    <property type="entry name" value="PKS_KR"/>
</dbReference>
<dbReference type="OrthoDB" id="329835at2759"/>
<feature type="domain" description="Carrier" evidence="10">
    <location>
        <begin position="2544"/>
        <end position="2630"/>
    </location>
</feature>
<dbReference type="Pfam" id="PF21089">
    <property type="entry name" value="PKS_DH_N"/>
    <property type="match status" value="1"/>
</dbReference>
<dbReference type="GO" id="GO:0006633">
    <property type="term" value="P:fatty acid biosynthetic process"/>
    <property type="evidence" value="ECO:0007669"/>
    <property type="project" value="InterPro"/>
</dbReference>
<feature type="domain" description="Ketosynthase family 3 (KS3)" evidence="11">
    <location>
        <begin position="22"/>
        <end position="448"/>
    </location>
</feature>
<dbReference type="InterPro" id="IPR001227">
    <property type="entry name" value="Ac_transferase_dom_sf"/>
</dbReference>
<dbReference type="Proteomes" id="UP000799428">
    <property type="component" value="Unassembled WGS sequence"/>
</dbReference>
<dbReference type="PANTHER" id="PTHR43775:SF50">
    <property type="entry name" value="HIGHLY REDUCING POLYKETIDE SYNTHASE SRDA"/>
    <property type="match status" value="1"/>
</dbReference>
<dbReference type="Gene3D" id="3.10.129.110">
    <property type="entry name" value="Polyketide synthase dehydratase"/>
    <property type="match status" value="1"/>
</dbReference>
<dbReference type="Pfam" id="PF14765">
    <property type="entry name" value="PS-DH"/>
    <property type="match status" value="1"/>
</dbReference>
<dbReference type="CDD" id="cd05195">
    <property type="entry name" value="enoyl_red"/>
    <property type="match status" value="1"/>
</dbReference>
<dbReference type="Gene3D" id="3.40.47.10">
    <property type="match status" value="1"/>
</dbReference>
<dbReference type="SUPFAM" id="SSF51735">
    <property type="entry name" value="NAD(P)-binding Rossmann-fold domains"/>
    <property type="match status" value="2"/>
</dbReference>
<dbReference type="InterPro" id="IPR020807">
    <property type="entry name" value="PKS_DH"/>
</dbReference>
<name>A0A6G1JYY3_9PLEO</name>
<dbReference type="PROSITE" id="PS52004">
    <property type="entry name" value="KS3_2"/>
    <property type="match status" value="1"/>
</dbReference>
<evidence type="ECO:0000256" key="8">
    <source>
        <dbReference type="PROSITE-ProRule" id="PRU01363"/>
    </source>
</evidence>
<dbReference type="Gene3D" id="3.40.50.720">
    <property type="entry name" value="NAD(P)-binding Rossmann-like Domain"/>
    <property type="match status" value="2"/>
</dbReference>
<dbReference type="Pfam" id="PF08242">
    <property type="entry name" value="Methyltransf_12"/>
    <property type="match status" value="1"/>
</dbReference>
<dbReference type="InterPro" id="IPR006162">
    <property type="entry name" value="Ppantetheine_attach_site"/>
</dbReference>
<dbReference type="SMART" id="SM00826">
    <property type="entry name" value="PKS_DH"/>
    <property type="match status" value="1"/>
</dbReference>
<dbReference type="EMBL" id="MU005778">
    <property type="protein sequence ID" value="KAF2705690.1"/>
    <property type="molecule type" value="Genomic_DNA"/>
</dbReference>
<organism evidence="13 14">
    <name type="scientific">Pleomassaria siparia CBS 279.74</name>
    <dbReference type="NCBI Taxonomy" id="1314801"/>
    <lineage>
        <taxon>Eukaryota</taxon>
        <taxon>Fungi</taxon>
        <taxon>Dikarya</taxon>
        <taxon>Ascomycota</taxon>
        <taxon>Pezizomycotina</taxon>
        <taxon>Dothideomycetes</taxon>
        <taxon>Pleosporomycetidae</taxon>
        <taxon>Pleosporales</taxon>
        <taxon>Pleomassariaceae</taxon>
        <taxon>Pleomassaria</taxon>
    </lineage>
</organism>
<dbReference type="Pfam" id="PF08659">
    <property type="entry name" value="KR"/>
    <property type="match status" value="1"/>
</dbReference>
<evidence type="ECO:0000313" key="13">
    <source>
        <dbReference type="EMBL" id="KAF2705690.1"/>
    </source>
</evidence>
<evidence type="ECO:0000256" key="2">
    <source>
        <dbReference type="ARBA" id="ARBA00022553"/>
    </source>
</evidence>
<dbReference type="InterPro" id="IPR050091">
    <property type="entry name" value="PKS_NRPS_Biosynth_Enz"/>
</dbReference>
<dbReference type="InterPro" id="IPR016039">
    <property type="entry name" value="Thiolase-like"/>
</dbReference>
<dbReference type="Gene3D" id="3.40.366.10">
    <property type="entry name" value="Malonyl-Coenzyme A Acyl Carrier Protein, domain 2"/>
    <property type="match status" value="1"/>
</dbReference>
<dbReference type="SUPFAM" id="SSF55048">
    <property type="entry name" value="Probable ACP-binding domain of malonyl-CoA ACP transacylase"/>
    <property type="match status" value="1"/>
</dbReference>
<dbReference type="SUPFAM" id="SSF50129">
    <property type="entry name" value="GroES-like"/>
    <property type="match status" value="1"/>
</dbReference>
<dbReference type="Pfam" id="PF13602">
    <property type="entry name" value="ADH_zinc_N_2"/>
    <property type="match status" value="1"/>
</dbReference>
<accession>A0A6G1JYY3</accession>
<evidence type="ECO:0000256" key="6">
    <source>
        <dbReference type="ARBA" id="ARBA00023268"/>
    </source>
</evidence>
<dbReference type="InterPro" id="IPR042104">
    <property type="entry name" value="PKS_dehydratase_sf"/>
</dbReference>
<dbReference type="CDD" id="cd00833">
    <property type="entry name" value="PKS"/>
    <property type="match status" value="1"/>
</dbReference>
<feature type="active site" description="Proton donor; for dehydratase activity" evidence="8">
    <location>
        <position position="1218"/>
    </location>
</feature>
<dbReference type="Pfam" id="PF00109">
    <property type="entry name" value="ketoacyl-synt"/>
    <property type="match status" value="1"/>
</dbReference>
<proteinExistence type="predicted"/>
<dbReference type="InterPro" id="IPR016036">
    <property type="entry name" value="Malonyl_transacylase_ACP-bd"/>
</dbReference>
<evidence type="ECO:0000256" key="9">
    <source>
        <dbReference type="SAM" id="MobiDB-lite"/>
    </source>
</evidence>
<dbReference type="InterPro" id="IPR013217">
    <property type="entry name" value="Methyltransf_12"/>
</dbReference>
<dbReference type="InterPro" id="IPR049900">
    <property type="entry name" value="PKS_mFAS_DH"/>
</dbReference>
<dbReference type="PROSITE" id="PS00012">
    <property type="entry name" value="PHOSPHOPANTETHEINE"/>
    <property type="match status" value="1"/>
</dbReference>
<dbReference type="SUPFAM" id="SSF52151">
    <property type="entry name" value="FabD/lysophospholipase-like"/>
    <property type="match status" value="1"/>
</dbReference>
<dbReference type="Gene3D" id="3.90.180.10">
    <property type="entry name" value="Medium-chain alcohol dehydrogenases, catalytic domain"/>
    <property type="match status" value="1"/>
</dbReference>
<feature type="compositionally biased region" description="Polar residues" evidence="9">
    <location>
        <begin position="487"/>
        <end position="505"/>
    </location>
</feature>
<evidence type="ECO:0000256" key="3">
    <source>
        <dbReference type="ARBA" id="ARBA00022679"/>
    </source>
</evidence>
<sequence>MDQSFMNSEGSFGKDPPLSECPEPIAIVGMSCRWPGGVHNSSQLWKLLKEKRSGFSEFKKEQINVDGFYHPVKDHPGSFHMRGGFYLKEDPKLFDNNLFKINAIETRTMDPAQRKLLEVTYEAFENAGEPWENFSGSKTGVFVGNFMSDHQNMQFRDPDNPMPYVTTGGDIAIHSNRINYVFNLKGPSLTLDTACSSAMYALHIAVSGIRNGDCDSAIVAGSNLISDPGPQMFITKLGALSPTSTCHTFDAAADGYARAEGVGALYIMPLSRAVAGSYPIRAVIRGTAINANGTSEGISYPSPSGQEAVIRQAYQSAGGLDPALTGYFEAHGTGTPVGDPIEVSAIGRVFAQHRDDENPLLIGSIKPNLGHSESASAIASIMKAVMAIEKGQIPPTRGITKFNPRIDFRSSRTKVVQEMTPWPTLPIRRASVNSFGYGGANAHVILDHIDSVLPGYSVRIKISLNPAVSLPLSYDLGALSTTLMPSHAISENPSRRTSVSSTAFSSEEHSPDTSGSEFSQVTASKAQTTWTPKRLVLLPFSANDDKALQSSIQSLSSVADDYEISQLAHTLASRRSRFPQRTFIVTPCDAVSSSLRSTDMISVKIKREPKSRIGFIFTGQGAQWSSMGRGLLNEYKTFQESIRYQDQILARLSKKPPWRIEDILTDDNISHMINEPMVSQTVCTALQIALVELLSSWGISPSATVGHSSGEIAASYAAGRLTAAEAIVLAWFRGLTVAKNEKKGTMLAVGLSSTDIKSYITNLEADIKIAASNSPKSVTLSGETAAIQQVAAQLEEEGIFNRILKTGGNAYHSHHMHALGSLYEHDAREGLEEIADLVESQPDRLSTLWVSSVTPEKSTKDIETGPSYWRQNLESPVLFDSAVEQLVQQSTEGLDILLEIGPHPALAGPVKQIMQVVKARGSKIPIYIGSLVRGKDDLGSMLEMGGNLFVQNASVNIDALNGFQNLLQTPQPPPVCLDLPNYPYNYGPILFHENRLNKEWRLRKHLKHDLLGSRQLGGTSICPSWRNMFRLRDVPWLGDHRLIPQAIFPAAGFLAMAVEAAFQCHTEAADAPAIAGYSFRNVRVWSTLEVPDTEVGTDVVTNVQKTASSSWYEFKISSLNDKTELWIEHCTGNVKIEISGSGLQQTVTEGEEKWRSMSMKEWYTKFAALGLEYGPSFQGLSNLKSAKNHAAANVELAPTKDAGIIVESTYTIHPAALDNLLQLANIAAYSGSAKLAKQAYIPVMFDNLTIWNRQDLGRSGAGYAVAEGELRGSRGMYSSIQLFTPSGEILVDMNYFKGISYDGVPLSTKNEEDRPQDPFSRLVWKPDITNLSNAKARELFPISDSGPADEEIELLEKLDKLSAYLIVTVFTQFQDTSFFSSEQDHLKYFMDWILRGHAKAASGDMRFGIEAVTATPETRSDVVEALFADLSNLVEAKLIRRIFKNISAIFSAQTTGLEIALEDNLLVDLYTSGRGVSSAYPRVQDMVDMLAHKNPRMKILEIGAGTGGATGHILEALEAESPFKRYQEYRFTDLTPSFLSAAQEKFAASRGLTYSILDIELDPLEQGLPAGEYDLIVASQVLHATSSLALTLRNVRKLLKPGGKLLLLEFTKTHPVSTFVLGTFPYYWNGVADGRVNGPLVGRDRWNTELLQNGFSGIDIILGDNDSGLESASIIIATAIEQNSIPPQVPTEQVTSPGIFIITLGEPTAFASSVAEQLRLTGYEQPSLVNILDYEVPKGARVISLVDIERVANMFEQEVLYNNVKKVLTSASSILWVSSGNIIQSSDPAAGLTVGLLKTVAREMPHLRIAQLSFDSKFDGSLEFARQVRESESRLHLQNEDLAQMDDIEIFQDGCIHISRLIPDTKLNTCYKIQEELDTEPRMEKIGTLGPIKVTTARPGILSTLQFEEDADMLGVLPDDWIEIKSEAIDVNVKDIAVTTGRFDLDTCSTACCGIVTRVGSHVKHIQLGDRVCGFAPGNFGNFVRVPAIYQQRMELTDKPTDLASLPISYMTALYALKNLAHIEKGESVLIQSATGALGLATLRIARHLDADIYVTVGNADKVELLEREFGIPRDRIFSSRELDTPKKIWSATGNRGIDVILCSTTSGEQMIDFWTCIAPLGRFIEVGRLDVINHGKLPMEVFKRNATFSSFDISLVSKQKPHLGAALMAEVVQLYRQGVVKPIDYITTFDISDLQQAMMHMSKGTHVGKIIITYDNPESKIKVAPSSPRPTFDPKATYVLVGCVAGLGNSISNWMIDRGARSLAYLSRSGPDVSDAKDLIKRMAERSVEATVIKCDVTIKSEVEAAIERISSQRPIKGVIQAAAVFEDVSFEALEYSQLQKVLGPKVSGTVNLHEATLHQPLDFFTMTSSIVSVIGTATQASYSAANSFQDAFARFRLAQGLPAQSFALGMILDVGFASSRQEIQRSLTRNGVYGTSELDFVQLLDSAFTAQSTWPNNRFDSLAGAHLLAGLEPRKIYEVDKNGAGADFAWSSDLRFGRVLQAIRDHHEVTTSADSIFPTTATSASAVSRVLSLAQKVKSASTQAPEDIQRLRNLASSAVADRLTKLLFVSYEDVDIFRDMASYGIDSMISAELRNWLFKTFGLEISFVELVGKGVTIEELSFKVVERLIT</sequence>
<dbReference type="InterPro" id="IPR057326">
    <property type="entry name" value="KR_dom"/>
</dbReference>
<feature type="region of interest" description="Disordered" evidence="9">
    <location>
        <begin position="487"/>
        <end position="519"/>
    </location>
</feature>
<dbReference type="SMART" id="SM00822">
    <property type="entry name" value="PKS_KR"/>
    <property type="match status" value="1"/>
</dbReference>
<protein>
    <submittedName>
        <fullName evidence="13">Uncharacterized protein</fullName>
    </submittedName>
</protein>
<dbReference type="InterPro" id="IPR020843">
    <property type="entry name" value="ER"/>
</dbReference>
<feature type="domain" description="PKS/mFAS DH" evidence="12">
    <location>
        <begin position="1008"/>
        <end position="1310"/>
    </location>
</feature>
<keyword evidence="2" id="KW-0597">Phosphoprotein</keyword>
<feature type="active site" description="Proton acceptor; for dehydratase activity" evidence="8">
    <location>
        <position position="1040"/>
    </location>
</feature>
<dbReference type="InterPro" id="IPR049551">
    <property type="entry name" value="PKS_DH_C"/>
</dbReference>
<dbReference type="Pfam" id="PF16197">
    <property type="entry name" value="KAsynt_C_assoc"/>
    <property type="match status" value="1"/>
</dbReference>
<dbReference type="SUPFAM" id="SSF53901">
    <property type="entry name" value="Thiolase-like"/>
    <property type="match status" value="1"/>
</dbReference>
<keyword evidence="3" id="KW-0808">Transferase</keyword>
<dbReference type="PANTHER" id="PTHR43775">
    <property type="entry name" value="FATTY ACID SYNTHASE"/>
    <property type="match status" value="1"/>
</dbReference>
<dbReference type="InterPro" id="IPR036291">
    <property type="entry name" value="NAD(P)-bd_dom_sf"/>
</dbReference>
<keyword evidence="5" id="KW-0560">Oxidoreductase</keyword>
<dbReference type="PROSITE" id="PS52019">
    <property type="entry name" value="PKS_MFAS_DH"/>
    <property type="match status" value="1"/>
</dbReference>
<dbReference type="InterPro" id="IPR036736">
    <property type="entry name" value="ACP-like_sf"/>
</dbReference>
<keyword evidence="14" id="KW-1185">Reference proteome</keyword>
<dbReference type="InterPro" id="IPR049552">
    <property type="entry name" value="PKS_DH_N"/>
</dbReference>
<dbReference type="Pfam" id="PF02801">
    <property type="entry name" value="Ketoacyl-synt_C"/>
    <property type="match status" value="1"/>
</dbReference>
<dbReference type="InterPro" id="IPR018201">
    <property type="entry name" value="Ketoacyl_synth_AS"/>
</dbReference>
<gene>
    <name evidence="13" type="ORF">K504DRAFT_460398</name>
</gene>
<dbReference type="GO" id="GO:0044550">
    <property type="term" value="P:secondary metabolite biosynthetic process"/>
    <property type="evidence" value="ECO:0007669"/>
    <property type="project" value="TreeGrafter"/>
</dbReference>
<dbReference type="InterPro" id="IPR032821">
    <property type="entry name" value="PKS_assoc"/>
</dbReference>
<evidence type="ECO:0000256" key="7">
    <source>
        <dbReference type="ARBA" id="ARBA00023315"/>
    </source>
</evidence>
<dbReference type="SMART" id="SM00829">
    <property type="entry name" value="PKS_ER"/>
    <property type="match status" value="1"/>
</dbReference>
<dbReference type="InterPro" id="IPR009081">
    <property type="entry name" value="PP-bd_ACP"/>
</dbReference>
<dbReference type="InterPro" id="IPR014031">
    <property type="entry name" value="Ketoacyl_synth_C"/>
</dbReference>
<dbReference type="InterPro" id="IPR029063">
    <property type="entry name" value="SAM-dependent_MTases_sf"/>
</dbReference>
<dbReference type="GO" id="GO:0016491">
    <property type="term" value="F:oxidoreductase activity"/>
    <property type="evidence" value="ECO:0007669"/>
    <property type="project" value="UniProtKB-KW"/>
</dbReference>
<evidence type="ECO:0000256" key="5">
    <source>
        <dbReference type="ARBA" id="ARBA00023002"/>
    </source>
</evidence>
<dbReference type="SMART" id="SM00825">
    <property type="entry name" value="PKS_KS"/>
    <property type="match status" value="1"/>
</dbReference>
<reference evidence="13" key="1">
    <citation type="journal article" date="2020" name="Stud. Mycol.">
        <title>101 Dothideomycetes genomes: a test case for predicting lifestyles and emergence of pathogens.</title>
        <authorList>
            <person name="Haridas S."/>
            <person name="Albert R."/>
            <person name="Binder M."/>
            <person name="Bloem J."/>
            <person name="Labutti K."/>
            <person name="Salamov A."/>
            <person name="Andreopoulos B."/>
            <person name="Baker S."/>
            <person name="Barry K."/>
            <person name="Bills G."/>
            <person name="Bluhm B."/>
            <person name="Cannon C."/>
            <person name="Castanera R."/>
            <person name="Culley D."/>
            <person name="Daum C."/>
            <person name="Ezra D."/>
            <person name="Gonzalez J."/>
            <person name="Henrissat B."/>
            <person name="Kuo A."/>
            <person name="Liang C."/>
            <person name="Lipzen A."/>
            <person name="Lutzoni F."/>
            <person name="Magnuson J."/>
            <person name="Mondo S."/>
            <person name="Nolan M."/>
            <person name="Ohm R."/>
            <person name="Pangilinan J."/>
            <person name="Park H.-J."/>
            <person name="Ramirez L."/>
            <person name="Alfaro M."/>
            <person name="Sun H."/>
            <person name="Tritt A."/>
            <person name="Yoshinaga Y."/>
            <person name="Zwiers L.-H."/>
            <person name="Turgeon B."/>
            <person name="Goodwin S."/>
            <person name="Spatafora J."/>
            <person name="Crous P."/>
            <person name="Grigoriev I."/>
        </authorList>
    </citation>
    <scope>NUCLEOTIDE SEQUENCE</scope>
    <source>
        <strain evidence="13">CBS 279.74</strain>
    </source>
</reference>
<feature type="region of interest" description="N-terminal hotdog fold" evidence="8">
    <location>
        <begin position="1008"/>
        <end position="1141"/>
    </location>
</feature>
<dbReference type="InterPro" id="IPR011032">
    <property type="entry name" value="GroES-like_sf"/>
</dbReference>
<feature type="region of interest" description="C-terminal hotdog fold" evidence="8">
    <location>
        <begin position="1154"/>
        <end position="1310"/>
    </location>
</feature>
<dbReference type="InterPro" id="IPR016035">
    <property type="entry name" value="Acyl_Trfase/lysoPLipase"/>
</dbReference>
<dbReference type="InterPro" id="IPR014030">
    <property type="entry name" value="Ketoacyl_synth_N"/>
</dbReference>
<dbReference type="SUPFAM" id="SSF47336">
    <property type="entry name" value="ACP-like"/>
    <property type="match status" value="1"/>
</dbReference>
<dbReference type="GO" id="GO:0004312">
    <property type="term" value="F:fatty acid synthase activity"/>
    <property type="evidence" value="ECO:0007669"/>
    <property type="project" value="TreeGrafter"/>
</dbReference>
<keyword evidence="7" id="KW-0012">Acyltransferase</keyword>
<dbReference type="Pfam" id="PF00698">
    <property type="entry name" value="Acyl_transf_1"/>
    <property type="match status" value="1"/>
</dbReference>
<evidence type="ECO:0000259" key="11">
    <source>
        <dbReference type="PROSITE" id="PS52004"/>
    </source>
</evidence>
<evidence type="ECO:0000313" key="14">
    <source>
        <dbReference type="Proteomes" id="UP000799428"/>
    </source>
</evidence>
<dbReference type="Gene3D" id="3.40.50.150">
    <property type="entry name" value="Vaccinia Virus protein VP39"/>
    <property type="match status" value="1"/>
</dbReference>
<keyword evidence="4" id="KW-0521">NADP</keyword>
<dbReference type="SMART" id="SM00827">
    <property type="entry name" value="PKS_AT"/>
    <property type="match status" value="1"/>
</dbReference>
<dbReference type="PROSITE" id="PS00606">
    <property type="entry name" value="KS3_1"/>
    <property type="match status" value="1"/>
</dbReference>
<dbReference type="InterPro" id="IPR020841">
    <property type="entry name" value="PKS_Beta-ketoAc_synthase_dom"/>
</dbReference>
<evidence type="ECO:0000256" key="4">
    <source>
        <dbReference type="ARBA" id="ARBA00022857"/>
    </source>
</evidence>
<evidence type="ECO:0000256" key="1">
    <source>
        <dbReference type="ARBA" id="ARBA00022450"/>
    </source>
</evidence>
<dbReference type="SUPFAM" id="SSF53335">
    <property type="entry name" value="S-adenosyl-L-methionine-dependent methyltransferases"/>
    <property type="match status" value="1"/>
</dbReference>